<reference evidence="2" key="1">
    <citation type="submission" date="2019-10" db="EMBL/GenBank/DDBJ databases">
        <title>Conservation and host-specific expression of non-tandemly repeated heterogenous ribosome RNA gene in arbuscular mycorrhizal fungi.</title>
        <authorList>
            <person name="Maeda T."/>
            <person name="Kobayashi Y."/>
            <person name="Nakagawa T."/>
            <person name="Ezawa T."/>
            <person name="Yamaguchi K."/>
            <person name="Bino T."/>
            <person name="Nishimoto Y."/>
            <person name="Shigenobu S."/>
            <person name="Kawaguchi M."/>
        </authorList>
    </citation>
    <scope>NUCLEOTIDE SEQUENCE</scope>
    <source>
        <strain evidence="2">HR1</strain>
    </source>
</reference>
<feature type="region of interest" description="Disordered" evidence="1">
    <location>
        <begin position="95"/>
        <end position="118"/>
    </location>
</feature>
<sequence length="220" mass="25031">MASKAKPILAEEQAIAKEKALISHLESERSLAGDLFAEKKDGPLEDGADHPVFKLRLDRITSKQDAMVIDPPNQEDQQTRSNGLLKKRQIQIIDQQPSDLKMDVDPKSTSQQANEKPVAEPEIITISDDKDSFILVPKLFTVYTESNNLPHVRKTDKAHEVLKLLQHYPGFEYAKPAHQSIRQENDKNKLINIIKAIFNNEDSYNKVLQGRFHTKINEED</sequence>
<proteinExistence type="predicted"/>
<comment type="caution">
    <text evidence="2">The sequence shown here is derived from an EMBL/GenBank/DDBJ whole genome shotgun (WGS) entry which is preliminary data.</text>
</comment>
<accession>A0A8H3QKJ7</accession>
<dbReference type="EMBL" id="BLAL01000066">
    <property type="protein sequence ID" value="GES83148.1"/>
    <property type="molecule type" value="Genomic_DNA"/>
</dbReference>
<organism evidence="2 3">
    <name type="scientific">Rhizophagus clarus</name>
    <dbReference type="NCBI Taxonomy" id="94130"/>
    <lineage>
        <taxon>Eukaryota</taxon>
        <taxon>Fungi</taxon>
        <taxon>Fungi incertae sedis</taxon>
        <taxon>Mucoromycota</taxon>
        <taxon>Glomeromycotina</taxon>
        <taxon>Glomeromycetes</taxon>
        <taxon>Glomerales</taxon>
        <taxon>Glomeraceae</taxon>
        <taxon>Rhizophagus</taxon>
    </lineage>
</organism>
<dbReference type="Proteomes" id="UP000615446">
    <property type="component" value="Unassembled WGS sequence"/>
</dbReference>
<dbReference type="AlphaFoldDB" id="A0A8H3QKJ7"/>
<evidence type="ECO:0000313" key="2">
    <source>
        <dbReference type="EMBL" id="GES83148.1"/>
    </source>
</evidence>
<evidence type="ECO:0000313" key="3">
    <source>
        <dbReference type="Proteomes" id="UP000615446"/>
    </source>
</evidence>
<protein>
    <submittedName>
        <fullName evidence="2">Uncharacterized protein</fullName>
    </submittedName>
</protein>
<gene>
    <name evidence="2" type="ORF">RCL2_001031000</name>
</gene>
<name>A0A8H3QKJ7_9GLOM</name>
<evidence type="ECO:0000256" key="1">
    <source>
        <dbReference type="SAM" id="MobiDB-lite"/>
    </source>
</evidence>